<name>A0A1A7ZLS1_NOTFU</name>
<dbReference type="AlphaFoldDB" id="A0A1A7ZLS1"/>
<feature type="region of interest" description="Disordered" evidence="2">
    <location>
        <begin position="46"/>
        <end position="72"/>
    </location>
</feature>
<dbReference type="InterPro" id="IPR031591">
    <property type="entry name" value="CCDC106"/>
</dbReference>
<protein>
    <recommendedName>
        <fullName evidence="4">Coiled-coil domain containing 106</fullName>
    </recommendedName>
</protein>
<dbReference type="EMBL" id="HADY01004908">
    <property type="protein sequence ID" value="SBP43393.1"/>
    <property type="molecule type" value="Transcribed_RNA"/>
</dbReference>
<evidence type="ECO:0000256" key="1">
    <source>
        <dbReference type="SAM" id="Coils"/>
    </source>
</evidence>
<dbReference type="GO" id="GO:0005654">
    <property type="term" value="C:nucleoplasm"/>
    <property type="evidence" value="ECO:0007669"/>
    <property type="project" value="TreeGrafter"/>
</dbReference>
<proteinExistence type="predicted"/>
<evidence type="ECO:0000256" key="2">
    <source>
        <dbReference type="SAM" id="MobiDB-lite"/>
    </source>
</evidence>
<feature type="compositionally biased region" description="Low complexity" evidence="2">
    <location>
        <begin position="163"/>
        <end position="172"/>
    </location>
</feature>
<keyword evidence="1" id="KW-0175">Coiled coil</keyword>
<reference evidence="3" key="2">
    <citation type="submission" date="2016-06" db="EMBL/GenBank/DDBJ databases">
        <title>The genome of a short-lived fish provides insights into sex chromosome evolution and the genetic control of aging.</title>
        <authorList>
            <person name="Reichwald K."/>
            <person name="Felder M."/>
            <person name="Petzold A."/>
            <person name="Koch P."/>
            <person name="Groth M."/>
            <person name="Platzer M."/>
        </authorList>
    </citation>
    <scope>NUCLEOTIDE SEQUENCE</scope>
    <source>
        <tissue evidence="3">Brain</tissue>
    </source>
</reference>
<feature type="compositionally biased region" description="Basic residues" evidence="2">
    <location>
        <begin position="175"/>
        <end position="190"/>
    </location>
</feature>
<feature type="compositionally biased region" description="Polar residues" evidence="2">
    <location>
        <begin position="46"/>
        <end position="55"/>
    </location>
</feature>
<dbReference type="PANTHER" id="PTHR16477">
    <property type="entry name" value="COILED-COIL DOMAIN-CONTAINING PROTEIN 106"/>
    <property type="match status" value="1"/>
</dbReference>
<accession>A0A1A7ZLS1</accession>
<sequence>MSLLANYLTEKAMHLLLPSSDMTNRRPQCCALSPLGHNQVGVMASSSSVNMTSPGRSAIGRRTRAKKGSNDVDKVDVSVTSGVTIAPTAQLTDRRRSQEVEICKMKLEWQKEKIDELTKERDYLKEQLAACLTKEPTRSVQHPSDVLSMSSLSSDGSFDKGSDSSTSTTQNDSQKRKKKGKAKKNKKSKKHDQIARTRAQNPKQVVTRYERILRLFKRGGTMSAAFKRLGVDRNTIVATAPIAELFIVAPDRYKELEKTNREINCHCLQHIVLQQSVQIQN</sequence>
<reference evidence="3" key="1">
    <citation type="submission" date="2016-05" db="EMBL/GenBank/DDBJ databases">
        <authorList>
            <person name="Lavstsen T."/>
            <person name="Jespersen J.S."/>
        </authorList>
    </citation>
    <scope>NUCLEOTIDE SEQUENCE</scope>
    <source>
        <tissue evidence="3">Brain</tissue>
    </source>
</reference>
<evidence type="ECO:0008006" key="4">
    <source>
        <dbReference type="Google" id="ProtNLM"/>
    </source>
</evidence>
<dbReference type="Pfam" id="PF15794">
    <property type="entry name" value="CCDC106"/>
    <property type="match status" value="1"/>
</dbReference>
<feature type="coiled-coil region" evidence="1">
    <location>
        <begin position="100"/>
        <end position="134"/>
    </location>
</feature>
<gene>
    <name evidence="3" type="primary">OLA.3458</name>
</gene>
<feature type="compositionally biased region" description="Low complexity" evidence="2">
    <location>
        <begin position="144"/>
        <end position="156"/>
    </location>
</feature>
<feature type="region of interest" description="Disordered" evidence="2">
    <location>
        <begin position="134"/>
        <end position="201"/>
    </location>
</feature>
<evidence type="ECO:0000313" key="3">
    <source>
        <dbReference type="EMBL" id="SBP43393.1"/>
    </source>
</evidence>
<organism evidence="3">
    <name type="scientific">Nothobranchius furzeri</name>
    <name type="common">Turquoise killifish</name>
    <dbReference type="NCBI Taxonomy" id="105023"/>
    <lineage>
        <taxon>Eukaryota</taxon>
        <taxon>Metazoa</taxon>
        <taxon>Chordata</taxon>
        <taxon>Craniata</taxon>
        <taxon>Vertebrata</taxon>
        <taxon>Euteleostomi</taxon>
        <taxon>Actinopterygii</taxon>
        <taxon>Neopterygii</taxon>
        <taxon>Teleostei</taxon>
        <taxon>Neoteleostei</taxon>
        <taxon>Acanthomorphata</taxon>
        <taxon>Ovalentaria</taxon>
        <taxon>Atherinomorphae</taxon>
        <taxon>Cyprinodontiformes</taxon>
        <taxon>Nothobranchiidae</taxon>
        <taxon>Nothobranchius</taxon>
    </lineage>
</organism>
<dbReference type="PANTHER" id="PTHR16477:SF5">
    <property type="entry name" value="COILED-COIL DOMAIN-CONTAINING PROTEIN 106-RELATED"/>
    <property type="match status" value="1"/>
</dbReference>